<gene>
    <name evidence="1" type="primary">htrC</name>
    <name evidence="1" type="ORF">NCTC13316_00248</name>
</gene>
<accession>A0A378JHA8</accession>
<dbReference type="AlphaFoldDB" id="A0A378JHA8"/>
<keyword evidence="1" id="KW-0346">Stress response</keyword>
<protein>
    <submittedName>
        <fullName evidence="1">Heat shock protein C</fullName>
    </submittedName>
</protein>
<dbReference type="RefSeq" id="WP_115329763.1">
    <property type="nucleotide sequence ID" value="NZ_CAAAHP010000015.1"/>
</dbReference>
<evidence type="ECO:0000313" key="1">
    <source>
        <dbReference type="EMBL" id="STX50181.1"/>
    </source>
</evidence>
<reference evidence="1 2" key="1">
    <citation type="submission" date="2018-06" db="EMBL/GenBank/DDBJ databases">
        <authorList>
            <consortium name="Pathogen Informatics"/>
            <person name="Doyle S."/>
        </authorList>
    </citation>
    <scope>NUCLEOTIDE SEQUENCE [LARGE SCALE GENOMIC DNA]</scope>
    <source>
        <strain evidence="1 2">NCTC13316</strain>
    </source>
</reference>
<evidence type="ECO:0000313" key="2">
    <source>
        <dbReference type="Proteomes" id="UP000254794"/>
    </source>
</evidence>
<dbReference type="EMBL" id="UGOD01000001">
    <property type="protein sequence ID" value="STX50181.1"/>
    <property type="molecule type" value="Genomic_DNA"/>
</dbReference>
<proteinExistence type="predicted"/>
<name>A0A378JHA8_9GAMM</name>
<sequence length="190" mass="22813">MIWEELKEIGQIEVDGECFSLIHLRDKKYNFLIESQPGYSELSFDLLVQYSSHCVSYGQKHNEESITAHLFDHRNNPRSFCKHRYNLSQQLPEIFNNILTKVFYFTGHDNWLLIEIIDENGLKSDYEIFFRLHRETGRFLRLYVESAYIRTEEGLIRKPKHFARQEKVKAKTLFSKKLRNESIRKPPVRR</sequence>
<organism evidence="1 2">
    <name type="scientific">Legionella busanensis</name>
    <dbReference type="NCBI Taxonomy" id="190655"/>
    <lineage>
        <taxon>Bacteria</taxon>
        <taxon>Pseudomonadati</taxon>
        <taxon>Pseudomonadota</taxon>
        <taxon>Gammaproteobacteria</taxon>
        <taxon>Legionellales</taxon>
        <taxon>Legionellaceae</taxon>
        <taxon>Legionella</taxon>
    </lineage>
</organism>
<dbReference type="Proteomes" id="UP000254794">
    <property type="component" value="Unassembled WGS sequence"/>
</dbReference>
<keyword evidence="2" id="KW-1185">Reference proteome</keyword>
<dbReference type="OrthoDB" id="514079at2"/>